<proteinExistence type="predicted"/>
<name>A0A8H5C395_9AGAR</name>
<dbReference type="OrthoDB" id="3819888at2759"/>
<reference evidence="1 2" key="1">
    <citation type="journal article" date="2020" name="ISME J.">
        <title>Uncovering the hidden diversity of litter-decomposition mechanisms in mushroom-forming fungi.</title>
        <authorList>
            <person name="Floudas D."/>
            <person name="Bentzer J."/>
            <person name="Ahren D."/>
            <person name="Johansson T."/>
            <person name="Persson P."/>
            <person name="Tunlid A."/>
        </authorList>
    </citation>
    <scope>NUCLEOTIDE SEQUENCE [LARGE SCALE GENOMIC DNA]</scope>
    <source>
        <strain evidence="1 2">CBS 291.85</strain>
    </source>
</reference>
<dbReference type="InterPro" id="IPR036291">
    <property type="entry name" value="NAD(P)-bd_dom_sf"/>
</dbReference>
<keyword evidence="2" id="KW-1185">Reference proteome</keyword>
<evidence type="ECO:0000313" key="2">
    <source>
        <dbReference type="Proteomes" id="UP000559256"/>
    </source>
</evidence>
<dbReference type="SUPFAM" id="SSF51735">
    <property type="entry name" value="NAD(P)-binding Rossmann-fold domains"/>
    <property type="match status" value="1"/>
</dbReference>
<protein>
    <submittedName>
        <fullName evidence="1">Uncharacterized protein</fullName>
    </submittedName>
</protein>
<organism evidence="1 2">
    <name type="scientific">Tetrapyrgos nigripes</name>
    <dbReference type="NCBI Taxonomy" id="182062"/>
    <lineage>
        <taxon>Eukaryota</taxon>
        <taxon>Fungi</taxon>
        <taxon>Dikarya</taxon>
        <taxon>Basidiomycota</taxon>
        <taxon>Agaricomycotina</taxon>
        <taxon>Agaricomycetes</taxon>
        <taxon>Agaricomycetidae</taxon>
        <taxon>Agaricales</taxon>
        <taxon>Marasmiineae</taxon>
        <taxon>Marasmiaceae</taxon>
        <taxon>Tetrapyrgos</taxon>
    </lineage>
</organism>
<dbReference type="Proteomes" id="UP000559256">
    <property type="component" value="Unassembled WGS sequence"/>
</dbReference>
<comment type="caution">
    <text evidence="1">The sequence shown here is derived from an EMBL/GenBank/DDBJ whole genome shotgun (WGS) entry which is preliminary data.</text>
</comment>
<accession>A0A8H5C395</accession>
<sequence length="126" mass="13545">MLNPIDVGIEATEYGTPDSPRIPIQFCPFNTFLLRGAQFALQNIPVHVNTILPGFFQSQMTDKLSPDQIDQWSSLPAPGTLNPGPSLQPGRQLEIGTAAAFLSSVVGEFVNAINLVVDGEITLVNP</sequence>
<evidence type="ECO:0000313" key="1">
    <source>
        <dbReference type="EMBL" id="KAF5334206.1"/>
    </source>
</evidence>
<dbReference type="Gene3D" id="3.40.50.720">
    <property type="entry name" value="NAD(P)-binding Rossmann-like Domain"/>
    <property type="match status" value="1"/>
</dbReference>
<gene>
    <name evidence="1" type="ORF">D9758_017974</name>
</gene>
<dbReference type="EMBL" id="JAACJM010000265">
    <property type="protein sequence ID" value="KAF5334206.1"/>
    <property type="molecule type" value="Genomic_DNA"/>
</dbReference>
<dbReference type="AlphaFoldDB" id="A0A8H5C395"/>